<dbReference type="PROSITE" id="PS51343">
    <property type="entry name" value="PII_GLNB_DOM"/>
    <property type="match status" value="1"/>
</dbReference>
<comment type="caution">
    <text evidence="2">The sequence shown here is derived from an EMBL/GenBank/DDBJ whole genome shotgun (WGS) entry which is preliminary data.</text>
</comment>
<dbReference type="PROSITE" id="PS00638">
    <property type="entry name" value="PII_GLNB_CTER"/>
    <property type="match status" value="1"/>
</dbReference>
<evidence type="ECO:0000313" key="3">
    <source>
        <dbReference type="Proteomes" id="UP000195897"/>
    </source>
</evidence>
<proteinExistence type="inferred from homology"/>
<evidence type="ECO:0000313" key="2">
    <source>
        <dbReference type="EMBL" id="OUP52086.1"/>
    </source>
</evidence>
<dbReference type="PANTHER" id="PTHR30115:SF11">
    <property type="entry name" value="NITROGEN REGULATORY PROTEIN P-II HOMOLOG"/>
    <property type="match status" value="1"/>
</dbReference>
<reference evidence="3" key="1">
    <citation type="submission" date="2017-04" db="EMBL/GenBank/DDBJ databases">
        <title>Function of individual gut microbiota members based on whole genome sequencing of pure cultures obtained from chicken caecum.</title>
        <authorList>
            <person name="Medvecky M."/>
            <person name="Cejkova D."/>
            <person name="Polansky O."/>
            <person name="Karasova D."/>
            <person name="Kubasova T."/>
            <person name="Cizek A."/>
            <person name="Rychlik I."/>
        </authorList>
    </citation>
    <scope>NUCLEOTIDE SEQUENCE [LARGE SCALE GENOMIC DNA]</scope>
    <source>
        <strain evidence="3">An180</strain>
    </source>
</reference>
<dbReference type="GO" id="GO:0005524">
    <property type="term" value="F:ATP binding"/>
    <property type="evidence" value="ECO:0007669"/>
    <property type="project" value="TreeGrafter"/>
</dbReference>
<dbReference type="Proteomes" id="UP000195897">
    <property type="component" value="Unassembled WGS sequence"/>
</dbReference>
<dbReference type="InterPro" id="IPR011322">
    <property type="entry name" value="N-reg_PII-like_a/b"/>
</dbReference>
<dbReference type="InterPro" id="IPR015867">
    <property type="entry name" value="N-reg_PII/ATP_PRibTrfase_C"/>
</dbReference>
<dbReference type="PRINTS" id="PR00340">
    <property type="entry name" value="PIIGLNB"/>
</dbReference>
<protein>
    <recommendedName>
        <fullName evidence="4">Transcriptional regulator</fullName>
    </recommendedName>
</protein>
<sequence>MRSEWPSRKLKRRHRPMKGLVIYIRREKLDAVCAVLRRHNAAGFSVSNVEGCGRRKRQIDIEDVAAIPALEPEHLAAKLRVYTVVPDAVVDTLVDEICKAAATDRFGDGKIFIVPVEDAIRIRTRERGETAL</sequence>
<dbReference type="GO" id="GO:0005829">
    <property type="term" value="C:cytosol"/>
    <property type="evidence" value="ECO:0007669"/>
    <property type="project" value="TreeGrafter"/>
</dbReference>
<dbReference type="InterPro" id="IPR002187">
    <property type="entry name" value="N-reg_PII"/>
</dbReference>
<evidence type="ECO:0000256" key="1">
    <source>
        <dbReference type="RuleBase" id="RU003936"/>
    </source>
</evidence>
<dbReference type="InterPro" id="IPR017918">
    <property type="entry name" value="N-reg_PII_CS"/>
</dbReference>
<evidence type="ECO:0008006" key="4">
    <source>
        <dbReference type="Google" id="ProtNLM"/>
    </source>
</evidence>
<dbReference type="PANTHER" id="PTHR30115">
    <property type="entry name" value="NITROGEN REGULATORY PROTEIN P-II"/>
    <property type="match status" value="1"/>
</dbReference>
<dbReference type="SMART" id="SM00938">
    <property type="entry name" value="P-II"/>
    <property type="match status" value="1"/>
</dbReference>
<dbReference type="GO" id="GO:0006808">
    <property type="term" value="P:regulation of nitrogen utilization"/>
    <property type="evidence" value="ECO:0007669"/>
    <property type="project" value="InterPro"/>
</dbReference>
<comment type="similarity">
    <text evidence="1">Belongs to the P(II) protein family.</text>
</comment>
<dbReference type="AlphaFoldDB" id="A0A1Y4L5X9"/>
<dbReference type="EMBL" id="NFKK01000013">
    <property type="protein sequence ID" value="OUP52086.1"/>
    <property type="molecule type" value="Genomic_DNA"/>
</dbReference>
<organism evidence="2 3">
    <name type="scientific">Butyricicoccus pullicaecorum</name>
    <dbReference type="NCBI Taxonomy" id="501571"/>
    <lineage>
        <taxon>Bacteria</taxon>
        <taxon>Bacillati</taxon>
        <taxon>Bacillota</taxon>
        <taxon>Clostridia</taxon>
        <taxon>Eubacteriales</taxon>
        <taxon>Butyricicoccaceae</taxon>
        <taxon>Butyricicoccus</taxon>
    </lineage>
</organism>
<name>A0A1Y4L5X9_9FIRM</name>
<dbReference type="Gene3D" id="3.30.70.120">
    <property type="match status" value="1"/>
</dbReference>
<gene>
    <name evidence="2" type="ORF">B5F17_10595</name>
</gene>
<dbReference type="Pfam" id="PF00543">
    <property type="entry name" value="P-II"/>
    <property type="match status" value="1"/>
</dbReference>
<dbReference type="GO" id="GO:0030234">
    <property type="term" value="F:enzyme regulator activity"/>
    <property type="evidence" value="ECO:0007669"/>
    <property type="project" value="InterPro"/>
</dbReference>
<accession>A0A1Y4L5X9</accession>
<dbReference type="SUPFAM" id="SSF54913">
    <property type="entry name" value="GlnB-like"/>
    <property type="match status" value="1"/>
</dbReference>